<name>A0ABZ3D9G8_9PROT</name>
<evidence type="ECO:0000313" key="2">
    <source>
        <dbReference type="EMBL" id="XAE44468.1"/>
    </source>
</evidence>
<keyword evidence="3" id="KW-1185">Reference proteome</keyword>
<sequence>MSLSELLAAKEIRRALIVDDVCDAIPTAADIDPGNEAWTNFSDDLTPALRRRIEEAYPPAAETRFDELITTDGYAATLWSLRGELGEIVVPLFENYIEDQTADQHFVDLAKQRLEALGLQCETSGRDFHVAAQNADVVLIDLFFGKMQDPSALNQSKDRLRNAIQPRRAAPPLVVLMSRSSRLEDKRDEFRDDVGLIDSAFRIIRKSDLEETGRLEQQLERLAENVEDSHKLTRLFAAVEDGMAKATSRTLRLLRKLRLSDIGQIQQLLLSAEGEPTGSYLVDVFDRVLQHEIEREAGIIDAAIGLNEFSSIQHPPPYVAGSPDLQELVERLLSQNSERLRLPGAVGVAVTFGDVLTMPAGADLDRLKQTLLVDMTADKVLLVLTPVCDLQREGAPRILLLVGTRRPLGARDWSYGEDVRTATIRIGGELCWIKWQIKHIDTVSWQGLDAALGNGDIRVVARLRESHALEIQQRVLSGLGRVGLVANLPATFPVDVEAYVADLDGRPRRLDVDALADGAVCFVGRDTRGDEVLKLVLTEGGCDGVIAALEGIESGQIAERARTAFGHVTGSPDLRRMLTSGLDLRSAGSTSWFHIPSETGTTKNVPKMGLLAWNYAVPDTPLQNKDLSKAGIILLVKDLPAAQAPGLDEAMRSGLAGSIDGGAEDSGGTDSLESVLQTATGAE</sequence>
<dbReference type="Proteomes" id="UP001449795">
    <property type="component" value="Chromosome"/>
</dbReference>
<proteinExistence type="predicted"/>
<dbReference type="EMBL" id="CP152276">
    <property type="protein sequence ID" value="XAE44468.1"/>
    <property type="molecule type" value="Genomic_DNA"/>
</dbReference>
<gene>
    <name evidence="2" type="ORF">AAC691_08585</name>
</gene>
<organism evidence="2 3">
    <name type="scientific">Nguyenibacter vanlangensis</name>
    <dbReference type="NCBI Taxonomy" id="1216886"/>
    <lineage>
        <taxon>Bacteria</taxon>
        <taxon>Pseudomonadati</taxon>
        <taxon>Pseudomonadota</taxon>
        <taxon>Alphaproteobacteria</taxon>
        <taxon>Acetobacterales</taxon>
        <taxon>Acetobacteraceae</taxon>
        <taxon>Nguyenibacter</taxon>
    </lineage>
</organism>
<evidence type="ECO:0000313" key="3">
    <source>
        <dbReference type="Proteomes" id="UP001449795"/>
    </source>
</evidence>
<reference evidence="2 3" key="1">
    <citation type="submission" date="2024-04" db="EMBL/GenBank/DDBJ databases">
        <title>Complete genome sequence of Nguyenibacter vanlangesis HBCM-1154, a strain capable of nitrogen fixation, IAA production, and phosphorus solubilization isolated from sugarcane soil.</title>
        <authorList>
            <person name="MY HANH P."/>
        </authorList>
    </citation>
    <scope>NUCLEOTIDE SEQUENCE [LARGE SCALE GENOMIC DNA]</scope>
    <source>
        <strain evidence="2 3">HBCM 1154</strain>
    </source>
</reference>
<dbReference type="RefSeq" id="WP_342629720.1">
    <property type="nucleotide sequence ID" value="NZ_CP152276.1"/>
</dbReference>
<evidence type="ECO:0000256" key="1">
    <source>
        <dbReference type="SAM" id="MobiDB-lite"/>
    </source>
</evidence>
<feature type="compositionally biased region" description="Polar residues" evidence="1">
    <location>
        <begin position="668"/>
        <end position="683"/>
    </location>
</feature>
<evidence type="ECO:0008006" key="4">
    <source>
        <dbReference type="Google" id="ProtNLM"/>
    </source>
</evidence>
<accession>A0ABZ3D9G8</accession>
<feature type="region of interest" description="Disordered" evidence="1">
    <location>
        <begin position="652"/>
        <end position="683"/>
    </location>
</feature>
<protein>
    <recommendedName>
        <fullName evidence="4">Response receiver domain-containing protein</fullName>
    </recommendedName>
</protein>